<proteinExistence type="inferred from homology"/>
<dbReference type="InterPro" id="IPR020622">
    <property type="entry name" value="Ala_racemase_pyridoxalP-BS"/>
</dbReference>
<organism evidence="5">
    <name type="scientific">hydrothermal vent metagenome</name>
    <dbReference type="NCBI Taxonomy" id="652676"/>
    <lineage>
        <taxon>unclassified sequences</taxon>
        <taxon>metagenomes</taxon>
        <taxon>ecological metagenomes</taxon>
    </lineage>
</organism>
<dbReference type="SUPFAM" id="SSF50621">
    <property type="entry name" value="Alanine racemase C-terminal domain-like"/>
    <property type="match status" value="1"/>
</dbReference>
<dbReference type="EMBL" id="UOFE01000003">
    <property type="protein sequence ID" value="VAW50497.1"/>
    <property type="molecule type" value="Genomic_DNA"/>
</dbReference>
<dbReference type="SUPFAM" id="SSF51419">
    <property type="entry name" value="PLP-binding barrel"/>
    <property type="match status" value="1"/>
</dbReference>
<dbReference type="AlphaFoldDB" id="A0A3B0WIN6"/>
<dbReference type="HAMAP" id="MF_01201">
    <property type="entry name" value="Ala_racemase"/>
    <property type="match status" value="1"/>
</dbReference>
<dbReference type="GO" id="GO:0030170">
    <property type="term" value="F:pyridoxal phosphate binding"/>
    <property type="evidence" value="ECO:0007669"/>
    <property type="project" value="TreeGrafter"/>
</dbReference>
<dbReference type="PANTHER" id="PTHR30511:SF0">
    <property type="entry name" value="ALANINE RACEMASE, CATABOLIC-RELATED"/>
    <property type="match status" value="1"/>
</dbReference>
<dbReference type="InterPro" id="IPR011079">
    <property type="entry name" value="Ala_racemase_C"/>
</dbReference>
<dbReference type="GO" id="GO:0005829">
    <property type="term" value="C:cytosol"/>
    <property type="evidence" value="ECO:0007669"/>
    <property type="project" value="TreeGrafter"/>
</dbReference>
<evidence type="ECO:0000259" key="4">
    <source>
        <dbReference type="SMART" id="SM01005"/>
    </source>
</evidence>
<feature type="domain" description="Alanine racemase C-terminal" evidence="4">
    <location>
        <begin position="244"/>
        <end position="363"/>
    </location>
</feature>
<dbReference type="PROSITE" id="PS00395">
    <property type="entry name" value="ALANINE_RACEMASE"/>
    <property type="match status" value="1"/>
</dbReference>
<protein>
    <submittedName>
        <fullName evidence="5">Alanine racemase</fullName>
        <ecNumber evidence="5">5.1.1.1</ecNumber>
    </submittedName>
</protein>
<dbReference type="NCBIfam" id="TIGR00492">
    <property type="entry name" value="alr"/>
    <property type="match status" value="1"/>
</dbReference>
<dbReference type="Gene3D" id="3.20.20.10">
    <property type="entry name" value="Alanine racemase"/>
    <property type="match status" value="1"/>
</dbReference>
<evidence type="ECO:0000256" key="3">
    <source>
        <dbReference type="ARBA" id="ARBA00023235"/>
    </source>
</evidence>
<dbReference type="Gene3D" id="2.40.37.10">
    <property type="entry name" value="Lyase, Ornithine Decarboxylase, Chain A, domain 1"/>
    <property type="match status" value="1"/>
</dbReference>
<evidence type="ECO:0000256" key="2">
    <source>
        <dbReference type="ARBA" id="ARBA00022898"/>
    </source>
</evidence>
<reference evidence="5" key="1">
    <citation type="submission" date="2018-06" db="EMBL/GenBank/DDBJ databases">
        <authorList>
            <person name="Zhirakovskaya E."/>
        </authorList>
    </citation>
    <scope>NUCLEOTIDE SEQUENCE</scope>
</reference>
<evidence type="ECO:0000313" key="5">
    <source>
        <dbReference type="EMBL" id="VAW50497.1"/>
    </source>
</evidence>
<dbReference type="Pfam" id="PF00842">
    <property type="entry name" value="Ala_racemase_C"/>
    <property type="match status" value="1"/>
</dbReference>
<gene>
    <name evidence="5" type="ORF">MNBD_GAMMA05-900</name>
</gene>
<dbReference type="CDD" id="cd06827">
    <property type="entry name" value="PLPDE_III_AR_proteobact"/>
    <property type="match status" value="1"/>
</dbReference>
<dbReference type="GO" id="GO:0030632">
    <property type="term" value="P:D-alanine biosynthetic process"/>
    <property type="evidence" value="ECO:0007669"/>
    <property type="project" value="TreeGrafter"/>
</dbReference>
<dbReference type="PRINTS" id="PR00992">
    <property type="entry name" value="ALARACEMASE"/>
</dbReference>
<comment type="cofactor">
    <cofactor evidence="1">
        <name>pyridoxal 5'-phosphate</name>
        <dbReference type="ChEBI" id="CHEBI:597326"/>
    </cofactor>
</comment>
<name>A0A3B0WIN6_9ZZZZ</name>
<sequence>MSELSSCNANGYQRRATASINLEALSANLIKVREYAPKSQVMAVIKANAYGHGMLAVARQLKDADCFAVAMPEEAYALRADGCIKPILVLHGFHDRDELITFSRQNLSTVIHQLAQLETLLSENLSEPVDVWLKVDTGMHRLGLSCDVVDDYFGRCRNSTNVKNVYIMSHFANADVSDNVLNINQLKSFVKVTNGIDVDCSMANSAAIMRMKNSHFEVVRPGIMLYGSSPFTDTSAADLGLQAVMQFESILIDTKVVPAGESIGYGSTYTASKNILIGVVAAGYGDGYPRHAGNGTPVWVNGQRCGLLGRVSMDSLCINLSEVEAAVGDRVVLWGDEVSVDEVAHFSDTIAYELLCNAKGVHR</sequence>
<dbReference type="InterPro" id="IPR009006">
    <property type="entry name" value="Ala_racemase/Decarboxylase_C"/>
</dbReference>
<dbReference type="EC" id="5.1.1.1" evidence="5"/>
<dbReference type="Pfam" id="PF01168">
    <property type="entry name" value="Ala_racemase_N"/>
    <property type="match status" value="1"/>
</dbReference>
<dbReference type="InterPro" id="IPR001608">
    <property type="entry name" value="Ala_racemase_N"/>
</dbReference>
<evidence type="ECO:0000256" key="1">
    <source>
        <dbReference type="ARBA" id="ARBA00001933"/>
    </source>
</evidence>
<keyword evidence="2" id="KW-0663">Pyridoxal phosphate</keyword>
<dbReference type="FunFam" id="3.20.20.10:FF:000002">
    <property type="entry name" value="Alanine racemase"/>
    <property type="match status" value="1"/>
</dbReference>
<keyword evidence="3 5" id="KW-0413">Isomerase</keyword>
<dbReference type="InterPro" id="IPR000821">
    <property type="entry name" value="Ala_racemase"/>
</dbReference>
<dbReference type="PANTHER" id="PTHR30511">
    <property type="entry name" value="ALANINE RACEMASE"/>
    <property type="match status" value="1"/>
</dbReference>
<dbReference type="InterPro" id="IPR029066">
    <property type="entry name" value="PLP-binding_barrel"/>
</dbReference>
<accession>A0A3B0WIN6</accession>
<dbReference type="GO" id="GO:0008784">
    <property type="term" value="F:alanine racemase activity"/>
    <property type="evidence" value="ECO:0007669"/>
    <property type="project" value="UniProtKB-EC"/>
</dbReference>
<dbReference type="SMART" id="SM01005">
    <property type="entry name" value="Ala_racemase_C"/>
    <property type="match status" value="1"/>
</dbReference>